<evidence type="ECO:0000313" key="8">
    <source>
        <dbReference type="Proteomes" id="UP000460666"/>
    </source>
</evidence>
<dbReference type="EMBL" id="VWAW01000010">
    <property type="protein sequence ID" value="KAA5173076.1"/>
    <property type="molecule type" value="Genomic_DNA"/>
</dbReference>
<feature type="domain" description="HTH araC/xylS-type" evidence="4">
    <location>
        <begin position="49"/>
        <end position="98"/>
    </location>
</feature>
<evidence type="ECO:0000256" key="3">
    <source>
        <dbReference type="SAM" id="Phobius"/>
    </source>
</evidence>
<accession>A0A5C6HJH6</accession>
<evidence type="ECO:0000259" key="4">
    <source>
        <dbReference type="PROSITE" id="PS01124"/>
    </source>
</evidence>
<keyword evidence="2" id="KW-0804">Transcription</keyword>
<keyword evidence="3" id="KW-0472">Membrane</keyword>
<dbReference type="SUPFAM" id="SSF46689">
    <property type="entry name" value="Homeodomain-like"/>
    <property type="match status" value="1"/>
</dbReference>
<gene>
    <name evidence="6" type="ORF">F2Z29_13310</name>
    <name evidence="5" type="ORF">F2Z89_01945</name>
</gene>
<keyword evidence="1" id="KW-0805">Transcription regulation</keyword>
<sequence length="99" mass="11506">MGDSVNTRETPVVAPAASSAKLDAVLKKFLRSIIFYFFIVHFLIANLPRLNKSACIRFTDIYTRILEIVHELRFPSIQYFSFLFKKIMGFAPNEYRLIN</sequence>
<name>A0A5C6HJH6_BACFG</name>
<dbReference type="GO" id="GO:0043565">
    <property type="term" value="F:sequence-specific DNA binding"/>
    <property type="evidence" value="ECO:0007669"/>
    <property type="project" value="InterPro"/>
</dbReference>
<feature type="transmembrane region" description="Helical" evidence="3">
    <location>
        <begin position="29"/>
        <end position="47"/>
    </location>
</feature>
<dbReference type="GO" id="GO:0003700">
    <property type="term" value="F:DNA-binding transcription factor activity"/>
    <property type="evidence" value="ECO:0007669"/>
    <property type="project" value="InterPro"/>
</dbReference>
<keyword evidence="3" id="KW-0812">Transmembrane</keyword>
<evidence type="ECO:0000313" key="7">
    <source>
        <dbReference type="Proteomes" id="UP000436803"/>
    </source>
</evidence>
<organism evidence="6 7">
    <name type="scientific">Bacteroides fragilis</name>
    <dbReference type="NCBI Taxonomy" id="817"/>
    <lineage>
        <taxon>Bacteria</taxon>
        <taxon>Pseudomonadati</taxon>
        <taxon>Bacteroidota</taxon>
        <taxon>Bacteroidia</taxon>
        <taxon>Bacteroidales</taxon>
        <taxon>Bacteroidaceae</taxon>
        <taxon>Bacteroides</taxon>
    </lineage>
</organism>
<evidence type="ECO:0000256" key="1">
    <source>
        <dbReference type="ARBA" id="ARBA00023015"/>
    </source>
</evidence>
<protein>
    <submittedName>
        <fullName evidence="6">AraC family transcriptional regulator</fullName>
    </submittedName>
</protein>
<reference evidence="7 8" key="1">
    <citation type="journal article" date="2019" name="Nat. Med.">
        <title>A library of human gut bacterial isolates paired with longitudinal multiomics data enables mechanistic microbiome research.</title>
        <authorList>
            <person name="Poyet M."/>
            <person name="Groussin M."/>
            <person name="Gibbons S.M."/>
            <person name="Avila-Pacheco J."/>
            <person name="Jiang X."/>
            <person name="Kearney S.M."/>
            <person name="Perrotta A.R."/>
            <person name="Berdy B."/>
            <person name="Zhao S."/>
            <person name="Lieberman T.D."/>
            <person name="Swanson P.K."/>
            <person name="Smith M."/>
            <person name="Roesemann S."/>
            <person name="Alexander J.E."/>
            <person name="Rich S.A."/>
            <person name="Livny J."/>
            <person name="Vlamakis H."/>
            <person name="Clish C."/>
            <person name="Bullock K."/>
            <person name="Deik A."/>
            <person name="Scott J."/>
            <person name="Pierce K.A."/>
            <person name="Xavier R.J."/>
            <person name="Alm E.J."/>
        </authorList>
    </citation>
    <scope>NUCLEOTIDE SEQUENCE [LARGE SCALE GENOMIC DNA]</scope>
    <source>
        <strain evidence="5 8">BIOML-A46</strain>
        <strain evidence="6 7">BIOML-A7</strain>
    </source>
</reference>
<proteinExistence type="predicted"/>
<dbReference type="AlphaFoldDB" id="A0A5C6HJH6"/>
<dbReference type="Proteomes" id="UP000436803">
    <property type="component" value="Unassembled WGS sequence"/>
</dbReference>
<dbReference type="Pfam" id="PF00165">
    <property type="entry name" value="HTH_AraC"/>
    <property type="match status" value="1"/>
</dbReference>
<comment type="caution">
    <text evidence="6">The sequence shown here is derived from an EMBL/GenBank/DDBJ whole genome shotgun (WGS) entry which is preliminary data.</text>
</comment>
<dbReference type="InterPro" id="IPR018060">
    <property type="entry name" value="HTH_AraC"/>
</dbReference>
<dbReference type="Gene3D" id="1.10.10.60">
    <property type="entry name" value="Homeodomain-like"/>
    <property type="match status" value="1"/>
</dbReference>
<evidence type="ECO:0000313" key="6">
    <source>
        <dbReference type="EMBL" id="KAA5173076.1"/>
    </source>
</evidence>
<keyword evidence="3" id="KW-1133">Transmembrane helix</keyword>
<evidence type="ECO:0000256" key="2">
    <source>
        <dbReference type="ARBA" id="ARBA00023163"/>
    </source>
</evidence>
<dbReference type="EMBL" id="VWCJ01000001">
    <property type="protein sequence ID" value="KAA5002379.1"/>
    <property type="molecule type" value="Genomic_DNA"/>
</dbReference>
<dbReference type="InterPro" id="IPR009057">
    <property type="entry name" value="Homeodomain-like_sf"/>
</dbReference>
<dbReference type="PROSITE" id="PS01124">
    <property type="entry name" value="HTH_ARAC_FAMILY_2"/>
    <property type="match status" value="1"/>
</dbReference>
<dbReference type="Proteomes" id="UP000460666">
    <property type="component" value="Unassembled WGS sequence"/>
</dbReference>
<evidence type="ECO:0000313" key="5">
    <source>
        <dbReference type="EMBL" id="KAA5002379.1"/>
    </source>
</evidence>